<dbReference type="Pfam" id="PF10342">
    <property type="entry name" value="Kre9_KNH"/>
    <property type="match status" value="1"/>
</dbReference>
<reference evidence="4 5" key="1">
    <citation type="journal article" date="2012" name="New Phytol.">
        <title>Insight into trade-off between wood decay and parasitism from the genome of a fungal forest pathogen.</title>
        <authorList>
            <person name="Olson A."/>
            <person name="Aerts A."/>
            <person name="Asiegbu F."/>
            <person name="Belbahri L."/>
            <person name="Bouzid O."/>
            <person name="Broberg A."/>
            <person name="Canback B."/>
            <person name="Coutinho P.M."/>
            <person name="Cullen D."/>
            <person name="Dalman K."/>
            <person name="Deflorio G."/>
            <person name="van Diepen L.T."/>
            <person name="Dunand C."/>
            <person name="Duplessis S."/>
            <person name="Durling M."/>
            <person name="Gonthier P."/>
            <person name="Grimwood J."/>
            <person name="Fossdal C.G."/>
            <person name="Hansson D."/>
            <person name="Henrissat B."/>
            <person name="Hietala A."/>
            <person name="Himmelstrand K."/>
            <person name="Hoffmeister D."/>
            <person name="Hogberg N."/>
            <person name="James T.Y."/>
            <person name="Karlsson M."/>
            <person name="Kohler A."/>
            <person name="Kues U."/>
            <person name="Lee Y.H."/>
            <person name="Lin Y.C."/>
            <person name="Lind M."/>
            <person name="Lindquist E."/>
            <person name="Lombard V."/>
            <person name="Lucas S."/>
            <person name="Lunden K."/>
            <person name="Morin E."/>
            <person name="Murat C."/>
            <person name="Park J."/>
            <person name="Raffaello T."/>
            <person name="Rouze P."/>
            <person name="Salamov A."/>
            <person name="Schmutz J."/>
            <person name="Solheim H."/>
            <person name="Stahlberg J."/>
            <person name="Velez H."/>
            <person name="de Vries R.P."/>
            <person name="Wiebenga A."/>
            <person name="Woodward S."/>
            <person name="Yakovlev I."/>
            <person name="Garbelotto M."/>
            <person name="Martin F."/>
            <person name="Grigoriev I.V."/>
            <person name="Stenlid J."/>
        </authorList>
    </citation>
    <scope>NUCLEOTIDE SEQUENCE [LARGE SCALE GENOMIC DNA]</scope>
    <source>
        <strain evidence="4 5">TC 32-1</strain>
    </source>
</reference>
<evidence type="ECO:0000256" key="1">
    <source>
        <dbReference type="ARBA" id="ARBA00022729"/>
    </source>
</evidence>
<dbReference type="GO" id="GO:0042546">
    <property type="term" value="P:cell wall biogenesis"/>
    <property type="evidence" value="ECO:0007669"/>
    <property type="project" value="InterPro"/>
</dbReference>
<accession>W4JW97</accession>
<evidence type="ECO:0000256" key="2">
    <source>
        <dbReference type="SAM" id="SignalP"/>
    </source>
</evidence>
<keyword evidence="1 2" id="KW-0732">Signal</keyword>
<dbReference type="InterPro" id="IPR045328">
    <property type="entry name" value="Kre9/Knh1"/>
</dbReference>
<evidence type="ECO:0000313" key="5">
    <source>
        <dbReference type="Proteomes" id="UP000030671"/>
    </source>
</evidence>
<feature type="domain" description="Yeast cell wall synthesis Kre9/Knh1-like N-terminal" evidence="3">
    <location>
        <begin position="25"/>
        <end position="119"/>
    </location>
</feature>
<dbReference type="EMBL" id="KI925463">
    <property type="protein sequence ID" value="ETW77355.1"/>
    <property type="molecule type" value="Genomic_DNA"/>
</dbReference>
<feature type="chain" id="PRO_5004845008" description="Yeast cell wall synthesis Kre9/Knh1-like N-terminal domain-containing protein" evidence="2">
    <location>
        <begin position="20"/>
        <end position="227"/>
    </location>
</feature>
<dbReference type="GeneID" id="20667239"/>
<dbReference type="RefSeq" id="XP_009550872.1">
    <property type="nucleotide sequence ID" value="XM_009552577.1"/>
</dbReference>
<proteinExistence type="predicted"/>
<dbReference type="InParanoid" id="W4JW97"/>
<evidence type="ECO:0000313" key="4">
    <source>
        <dbReference type="EMBL" id="ETW77355.1"/>
    </source>
</evidence>
<organism evidence="4 5">
    <name type="scientific">Heterobasidion irregulare (strain TC 32-1)</name>
    <dbReference type="NCBI Taxonomy" id="747525"/>
    <lineage>
        <taxon>Eukaryota</taxon>
        <taxon>Fungi</taxon>
        <taxon>Dikarya</taxon>
        <taxon>Basidiomycota</taxon>
        <taxon>Agaricomycotina</taxon>
        <taxon>Agaricomycetes</taxon>
        <taxon>Russulales</taxon>
        <taxon>Bondarzewiaceae</taxon>
        <taxon>Heterobasidion</taxon>
        <taxon>Heterobasidion annosum species complex</taxon>
    </lineage>
</organism>
<dbReference type="eggNOG" id="ENOG502S9A1">
    <property type="taxonomic scope" value="Eukaryota"/>
</dbReference>
<protein>
    <recommendedName>
        <fullName evidence="3">Yeast cell wall synthesis Kre9/Knh1-like N-terminal domain-containing protein</fullName>
    </recommendedName>
</protein>
<sequence length="227" mass="22153">MFSSTVALVLAFAAPSAFATVFTTSPVASTSWAAGQPVTVSWQDDGSAPTLASFGAASVGIYAGSVQQQTLLQLIVASVDVSTTSSVQFTPDATIGPNGSEYFLRFTSLNLKDTTNSQYPAEAFTAKFTMTGMTGTFNATVQAQIANAASASAVPSAASSAAASATSAAASSSHASSSAASKTGSSAASASSSAKAQNASSSGAGHVVVSSVLGAVGVAVAASTLFF</sequence>
<dbReference type="HOGENOM" id="CLU_078855_2_0_1"/>
<feature type="signal peptide" evidence="2">
    <location>
        <begin position="1"/>
        <end position="19"/>
    </location>
</feature>
<gene>
    <name evidence="4" type="ORF">HETIRDRAFT_147901</name>
</gene>
<dbReference type="PANTHER" id="PTHR28154">
    <property type="entry name" value="CELL WALL SYNTHESIS PROTEIN KNH1-RELATED"/>
    <property type="match status" value="1"/>
</dbReference>
<dbReference type="KEGG" id="hir:HETIRDRAFT_147901"/>
<evidence type="ECO:0000259" key="3">
    <source>
        <dbReference type="Pfam" id="PF10342"/>
    </source>
</evidence>
<keyword evidence="5" id="KW-1185">Reference proteome</keyword>
<dbReference type="AlphaFoldDB" id="W4JW97"/>
<dbReference type="InterPro" id="IPR018466">
    <property type="entry name" value="Kre9/Knh1-like_N"/>
</dbReference>
<dbReference type="OrthoDB" id="2432613at2759"/>
<dbReference type="Proteomes" id="UP000030671">
    <property type="component" value="Unassembled WGS sequence"/>
</dbReference>
<name>W4JW97_HETIT</name>
<dbReference type="PANTHER" id="PTHR28154:SF1">
    <property type="entry name" value="CELL WALL SYNTHESIS PROTEIN KNH1-RELATED"/>
    <property type="match status" value="1"/>
</dbReference>
<dbReference type="GO" id="GO:0006078">
    <property type="term" value="P:(1-&gt;6)-beta-D-glucan biosynthetic process"/>
    <property type="evidence" value="ECO:0007669"/>
    <property type="project" value="InterPro"/>
</dbReference>